<dbReference type="Gene3D" id="1.20.1070.10">
    <property type="entry name" value="Rhodopsin 7-helix transmembrane proteins"/>
    <property type="match status" value="1"/>
</dbReference>
<protein>
    <submittedName>
        <fullName evidence="1">Uncharacterized protein</fullName>
    </submittedName>
</protein>
<organism evidence="1 2">
    <name type="scientific">Rhodnius prolixus</name>
    <name type="common">Triatomid bug</name>
    <dbReference type="NCBI Taxonomy" id="13249"/>
    <lineage>
        <taxon>Eukaryota</taxon>
        <taxon>Metazoa</taxon>
        <taxon>Ecdysozoa</taxon>
        <taxon>Arthropoda</taxon>
        <taxon>Hexapoda</taxon>
        <taxon>Insecta</taxon>
        <taxon>Pterygota</taxon>
        <taxon>Neoptera</taxon>
        <taxon>Paraneoptera</taxon>
        <taxon>Hemiptera</taxon>
        <taxon>Heteroptera</taxon>
        <taxon>Panheteroptera</taxon>
        <taxon>Cimicomorpha</taxon>
        <taxon>Reduviidae</taxon>
        <taxon>Triatominae</taxon>
        <taxon>Rhodnius</taxon>
    </lineage>
</organism>
<sequence length="71" mass="7988">MSQPRYLLTSLASNDLAIGVLVTPFGFLPALFKCWPYSETLCQIQVVECLKEINLEDLGTNIIILKKNFVN</sequence>
<dbReference type="AlphaFoldDB" id="T1HKJ1"/>
<evidence type="ECO:0000313" key="1">
    <source>
        <dbReference type="EnsemblMetazoa" id="RPRC004565-PA"/>
    </source>
</evidence>
<dbReference type="STRING" id="13249.T1HKJ1"/>
<proteinExistence type="predicted"/>
<accession>T1HKJ1</accession>
<dbReference type="EMBL" id="ACPB03017490">
    <property type="status" value="NOT_ANNOTATED_CDS"/>
    <property type="molecule type" value="Genomic_DNA"/>
</dbReference>
<evidence type="ECO:0000313" key="2">
    <source>
        <dbReference type="Proteomes" id="UP000015103"/>
    </source>
</evidence>
<dbReference type="SUPFAM" id="SSF81321">
    <property type="entry name" value="Family A G protein-coupled receptor-like"/>
    <property type="match status" value="1"/>
</dbReference>
<dbReference type="EnsemblMetazoa" id="RPRC004565-RA">
    <property type="protein sequence ID" value="RPRC004565-PA"/>
    <property type="gene ID" value="RPRC004565"/>
</dbReference>
<dbReference type="Proteomes" id="UP000015103">
    <property type="component" value="Unassembled WGS sequence"/>
</dbReference>
<keyword evidence="2" id="KW-1185">Reference proteome</keyword>
<dbReference type="eggNOG" id="KOG3656">
    <property type="taxonomic scope" value="Eukaryota"/>
</dbReference>
<dbReference type="InParanoid" id="T1HKJ1"/>
<dbReference type="VEuPathDB" id="VectorBase:RPRC004565"/>
<name>T1HKJ1_RHOPR</name>
<reference evidence="1" key="1">
    <citation type="submission" date="2015-05" db="UniProtKB">
        <authorList>
            <consortium name="EnsemblMetazoa"/>
        </authorList>
    </citation>
    <scope>IDENTIFICATION</scope>
</reference>
<dbReference type="HOGENOM" id="CLU_2743185_0_0_1"/>